<dbReference type="PANTHER" id="PTHR31917">
    <property type="entry name" value="AGENET DOMAIN-CONTAINING PROTEIN-RELATED"/>
    <property type="match status" value="1"/>
</dbReference>
<evidence type="ECO:0000313" key="2">
    <source>
        <dbReference type="Proteomes" id="UP000189703"/>
    </source>
</evidence>
<dbReference type="KEGG" id="nnu:104602069"/>
<organism evidence="2 3">
    <name type="scientific">Nelumbo nucifera</name>
    <name type="common">Sacred lotus</name>
    <dbReference type="NCBI Taxonomy" id="4432"/>
    <lineage>
        <taxon>Eukaryota</taxon>
        <taxon>Viridiplantae</taxon>
        <taxon>Streptophyta</taxon>
        <taxon>Embryophyta</taxon>
        <taxon>Tracheophyta</taxon>
        <taxon>Spermatophyta</taxon>
        <taxon>Magnoliopsida</taxon>
        <taxon>Proteales</taxon>
        <taxon>Nelumbonaceae</taxon>
        <taxon>Nelumbo</taxon>
    </lineage>
</organism>
<dbReference type="PANTHER" id="PTHR31917:SF148">
    <property type="entry name" value="DUF724 DOMAIN-CONTAINING PROTEIN 2"/>
    <property type="match status" value="1"/>
</dbReference>
<reference evidence="3" key="1">
    <citation type="submission" date="2025-08" db="UniProtKB">
        <authorList>
            <consortium name="RefSeq"/>
        </authorList>
    </citation>
    <scope>IDENTIFICATION</scope>
</reference>
<feature type="domain" description="Agenet-like" evidence="1">
    <location>
        <begin position="6"/>
        <end position="38"/>
    </location>
</feature>
<dbReference type="RefSeq" id="XP_010263940.1">
    <property type="nucleotide sequence ID" value="XM_010265638.1"/>
</dbReference>
<evidence type="ECO:0000259" key="1">
    <source>
        <dbReference type="Pfam" id="PF05641"/>
    </source>
</evidence>
<dbReference type="AlphaFoldDB" id="A0A1U8AMH4"/>
<dbReference type="InterPro" id="IPR008395">
    <property type="entry name" value="Agenet-like_dom"/>
</dbReference>
<dbReference type="Pfam" id="PF05641">
    <property type="entry name" value="Agenet"/>
    <property type="match status" value="1"/>
</dbReference>
<dbReference type="InParanoid" id="A0A1U8AMH4"/>
<evidence type="ECO:0000313" key="3">
    <source>
        <dbReference type="RefSeq" id="XP_010263940.1"/>
    </source>
</evidence>
<keyword evidence="2" id="KW-1185">Reference proteome</keyword>
<accession>A0A1U8AMH4</accession>
<dbReference type="OrthoDB" id="938602at2759"/>
<dbReference type="GeneID" id="104602069"/>
<gene>
    <name evidence="3" type="primary">LOC104602069</name>
</gene>
<dbReference type="Proteomes" id="UP000189703">
    <property type="component" value="Unplaced"/>
</dbReference>
<name>A0A1U8AMH4_NELNU</name>
<proteinExistence type="predicted"/>
<sequence>MTFHKGDAVEICSIEEGFLGSHYVATVISLVGKSRVLVLGLYVDEVDAFHSDGWWVKRITRIKGPLYYSYFSNTIDEIAYPFS</sequence>
<protein>
    <submittedName>
        <fullName evidence="3">Uncharacterized protein LOC104602069</fullName>
    </submittedName>
</protein>